<name>A0A9X4QU90_9BACL</name>
<evidence type="ECO:0000313" key="1">
    <source>
        <dbReference type="EMBL" id="MDG0811465.1"/>
    </source>
</evidence>
<dbReference type="InterPro" id="IPR036648">
    <property type="entry name" value="CN_Hdrase_a/SCN_Hdrase_g_sf"/>
</dbReference>
<proteinExistence type="predicted"/>
<dbReference type="Proteomes" id="UP001153404">
    <property type="component" value="Unassembled WGS sequence"/>
</dbReference>
<reference evidence="1" key="1">
    <citation type="submission" date="2022-10" db="EMBL/GenBank/DDBJ databases">
        <title>Comparative genomic analysis of Cohnella hashimotonis sp. nov., isolated from the International Space Station.</title>
        <authorList>
            <person name="Simpson A."/>
            <person name="Venkateswaran K."/>
        </authorList>
    </citation>
    <scope>NUCLEOTIDE SEQUENCE</scope>
    <source>
        <strain evidence="1">DSM 28161</strain>
    </source>
</reference>
<organism evidence="1 2">
    <name type="scientific">Cohnella rhizosphaerae</name>
    <dbReference type="NCBI Taxonomy" id="1457232"/>
    <lineage>
        <taxon>Bacteria</taxon>
        <taxon>Bacillati</taxon>
        <taxon>Bacillota</taxon>
        <taxon>Bacilli</taxon>
        <taxon>Bacillales</taxon>
        <taxon>Paenibacillaceae</taxon>
        <taxon>Cohnella</taxon>
    </lineage>
</organism>
<accession>A0A9X4QU90</accession>
<keyword evidence="2" id="KW-1185">Reference proteome</keyword>
<dbReference type="EMBL" id="JAPDIA010000007">
    <property type="protein sequence ID" value="MDG0811465.1"/>
    <property type="molecule type" value="Genomic_DNA"/>
</dbReference>
<dbReference type="RefSeq" id="WP_277534914.1">
    <property type="nucleotide sequence ID" value="NZ_JAPDIA010000007.1"/>
</dbReference>
<sequence>MECPSKRLKSRSSKKAWEDPAFKQQLLADPKAAVQDAFGVALPQEIQVTTVEETASHYYLVIPPNPEDLGSGESNVEVVW</sequence>
<gene>
    <name evidence="1" type="ORF">OMP40_20385</name>
</gene>
<comment type="caution">
    <text evidence="1">The sequence shown here is derived from an EMBL/GenBank/DDBJ whole genome shotgun (WGS) entry which is preliminary data.</text>
</comment>
<dbReference type="AlphaFoldDB" id="A0A9X4QU90"/>
<dbReference type="Gene3D" id="3.90.330.10">
    <property type="entry name" value="Nitrile hydratase alpha /Thiocyanate hydrolase gamma"/>
    <property type="match status" value="1"/>
</dbReference>
<dbReference type="GO" id="GO:0046914">
    <property type="term" value="F:transition metal ion binding"/>
    <property type="evidence" value="ECO:0007669"/>
    <property type="project" value="InterPro"/>
</dbReference>
<evidence type="ECO:0000313" key="2">
    <source>
        <dbReference type="Proteomes" id="UP001153404"/>
    </source>
</evidence>
<dbReference type="GO" id="GO:0003824">
    <property type="term" value="F:catalytic activity"/>
    <property type="evidence" value="ECO:0007669"/>
    <property type="project" value="InterPro"/>
</dbReference>
<dbReference type="NCBIfam" id="TIGR03793">
    <property type="entry name" value="leader_NHLP"/>
    <property type="match status" value="1"/>
</dbReference>
<dbReference type="InterPro" id="IPR022513">
    <property type="entry name" value="TOMM_pelo"/>
</dbReference>
<dbReference type="SUPFAM" id="SSF56209">
    <property type="entry name" value="Nitrile hydratase alpha chain"/>
    <property type="match status" value="1"/>
</dbReference>
<protein>
    <submittedName>
        <fullName evidence="1">NHLP leader peptide family RiPP</fullName>
    </submittedName>
</protein>